<organism evidence="2 3">
    <name type="scientific">Candidatus Nomurabacteria bacterium CG10_big_fil_rev_8_21_14_0_10_35_16</name>
    <dbReference type="NCBI Taxonomy" id="1974731"/>
    <lineage>
        <taxon>Bacteria</taxon>
        <taxon>Candidatus Nomuraibacteriota</taxon>
    </lineage>
</organism>
<sequence>MWNNFGIWGLVFSPLGLMVFLFIWDLDLWETKQESKTEPRNKKEEEVEFVEGDPKITAIQIFGVSSSNKLSKEETEPSSSPKRLLLPLSLSAEEALLAVKAHLGEKKPELETESMGNLEKSDPDKNYMEYKERFEGMTDGQLMDAFNREVGNSGWTSSRASYLVALHEEFEKRKIVLIDKKTPTTRKNI</sequence>
<evidence type="ECO:0000256" key="1">
    <source>
        <dbReference type="SAM" id="Phobius"/>
    </source>
</evidence>
<feature type="transmembrane region" description="Helical" evidence="1">
    <location>
        <begin position="6"/>
        <end position="26"/>
    </location>
</feature>
<protein>
    <submittedName>
        <fullName evidence="2">Uncharacterized protein</fullName>
    </submittedName>
</protein>
<dbReference type="Proteomes" id="UP000230094">
    <property type="component" value="Unassembled WGS sequence"/>
</dbReference>
<evidence type="ECO:0000313" key="3">
    <source>
        <dbReference type="Proteomes" id="UP000230094"/>
    </source>
</evidence>
<proteinExistence type="predicted"/>
<name>A0A2H0TB08_9BACT</name>
<keyword evidence="1" id="KW-0812">Transmembrane</keyword>
<keyword evidence="1" id="KW-1133">Transmembrane helix</keyword>
<evidence type="ECO:0000313" key="2">
    <source>
        <dbReference type="EMBL" id="PIR68192.1"/>
    </source>
</evidence>
<reference evidence="3" key="1">
    <citation type="submission" date="2017-09" db="EMBL/GenBank/DDBJ databases">
        <title>Depth-based differentiation of microbial function through sediment-hosted aquifers and enrichment of novel symbionts in the deep terrestrial subsurface.</title>
        <authorList>
            <person name="Probst A.J."/>
            <person name="Ladd B."/>
            <person name="Jarett J.K."/>
            <person name="Geller-Mcgrath D.E."/>
            <person name="Sieber C.M.K."/>
            <person name="Emerson J.B."/>
            <person name="Anantharaman K."/>
            <person name="Thomas B.C."/>
            <person name="Malmstrom R."/>
            <person name="Stieglmeier M."/>
            <person name="Klingl A."/>
            <person name="Woyke T."/>
            <person name="Ryan C.M."/>
            <person name="Banfield J.F."/>
        </authorList>
    </citation>
    <scope>NUCLEOTIDE SEQUENCE [LARGE SCALE GENOMIC DNA]</scope>
</reference>
<dbReference type="AlphaFoldDB" id="A0A2H0TB08"/>
<gene>
    <name evidence="2" type="ORF">COU49_02500</name>
</gene>
<comment type="caution">
    <text evidence="2">The sequence shown here is derived from an EMBL/GenBank/DDBJ whole genome shotgun (WGS) entry which is preliminary data.</text>
</comment>
<accession>A0A2H0TB08</accession>
<keyword evidence="1" id="KW-0472">Membrane</keyword>
<dbReference type="EMBL" id="PFCQ01000013">
    <property type="protein sequence ID" value="PIR68192.1"/>
    <property type="molecule type" value="Genomic_DNA"/>
</dbReference>